<dbReference type="Pfam" id="PF13882">
    <property type="entry name" value="Bravo_FIGEY"/>
    <property type="match status" value="1"/>
</dbReference>
<dbReference type="InterPro" id="IPR003599">
    <property type="entry name" value="Ig_sub"/>
</dbReference>
<keyword evidence="5" id="KW-0677">Repeat</keyword>
<reference evidence="17" key="1">
    <citation type="submission" date="2016-05" db="EMBL/GenBank/DDBJ databases">
        <authorList>
            <person name="Lavstsen T."/>
            <person name="Jespersen J.S."/>
        </authorList>
    </citation>
    <scope>NUCLEOTIDE SEQUENCE</scope>
    <source>
        <tissue evidence="17">Brain</tissue>
    </source>
</reference>
<evidence type="ECO:0000256" key="11">
    <source>
        <dbReference type="ARBA" id="ARBA00023319"/>
    </source>
</evidence>
<dbReference type="CDD" id="cd00063">
    <property type="entry name" value="FN3"/>
    <property type="match status" value="5"/>
</dbReference>
<dbReference type="InterPro" id="IPR036179">
    <property type="entry name" value="Ig-like_dom_sf"/>
</dbReference>
<evidence type="ECO:0000256" key="9">
    <source>
        <dbReference type="ARBA" id="ARBA00023157"/>
    </source>
</evidence>
<feature type="compositionally biased region" description="Basic and acidic residues" evidence="12">
    <location>
        <begin position="810"/>
        <end position="824"/>
    </location>
</feature>
<evidence type="ECO:0000256" key="8">
    <source>
        <dbReference type="ARBA" id="ARBA00023136"/>
    </source>
</evidence>
<dbReference type="EMBL" id="HADW01020747">
    <property type="protein sequence ID" value="SBP22147.1"/>
    <property type="molecule type" value="Transcribed_RNA"/>
</dbReference>
<comment type="subcellular location">
    <subcellularLocation>
        <location evidence="1">Cell membrane</location>
        <topology evidence="1">Single-pass type I membrane protein</topology>
    </subcellularLocation>
</comment>
<dbReference type="Pfam" id="PF13927">
    <property type="entry name" value="Ig_3"/>
    <property type="match status" value="3"/>
</dbReference>
<feature type="compositionally biased region" description="Basic and acidic residues" evidence="12">
    <location>
        <begin position="1203"/>
        <end position="1217"/>
    </location>
</feature>
<dbReference type="Pfam" id="PF00041">
    <property type="entry name" value="fn3"/>
    <property type="match status" value="4"/>
</dbReference>
<evidence type="ECO:0000313" key="17">
    <source>
        <dbReference type="EMBL" id="SBP32591.1"/>
    </source>
</evidence>
<evidence type="ECO:0000256" key="6">
    <source>
        <dbReference type="ARBA" id="ARBA00022889"/>
    </source>
</evidence>
<gene>
    <name evidence="17" type="primary">NADL1.1</name>
</gene>
<feature type="domain" description="Fibronectin type-III" evidence="16">
    <location>
        <begin position="822"/>
        <end position="944"/>
    </location>
</feature>
<dbReference type="GO" id="GO:0005886">
    <property type="term" value="C:plasma membrane"/>
    <property type="evidence" value="ECO:0007669"/>
    <property type="project" value="UniProtKB-SubCell"/>
</dbReference>
<feature type="domain" description="Ig-like" evidence="15">
    <location>
        <begin position="143"/>
        <end position="218"/>
    </location>
</feature>
<keyword evidence="11" id="KW-0393">Immunoglobulin domain</keyword>
<keyword evidence="10" id="KW-0325">Glycoprotein</keyword>
<evidence type="ECO:0000256" key="13">
    <source>
        <dbReference type="SAM" id="Phobius"/>
    </source>
</evidence>
<feature type="domain" description="Fibronectin type-III" evidence="16">
    <location>
        <begin position="948"/>
        <end position="1044"/>
    </location>
</feature>
<keyword evidence="7 13" id="KW-1133">Transmembrane helix</keyword>
<dbReference type="InterPro" id="IPR013098">
    <property type="entry name" value="Ig_I-set"/>
</dbReference>
<keyword evidence="3" id="KW-1003">Cell membrane</keyword>
<keyword evidence="8 13" id="KW-0472">Membrane</keyword>
<evidence type="ECO:0000256" key="5">
    <source>
        <dbReference type="ARBA" id="ARBA00022737"/>
    </source>
</evidence>
<dbReference type="FunFam" id="2.60.40.10:FF:000005">
    <property type="entry name" value="Neuronal cell adhesion molecule"/>
    <property type="match status" value="1"/>
</dbReference>
<evidence type="ECO:0000256" key="1">
    <source>
        <dbReference type="ARBA" id="ARBA00004251"/>
    </source>
</evidence>
<evidence type="ECO:0000256" key="3">
    <source>
        <dbReference type="ARBA" id="ARBA00022475"/>
    </source>
</evidence>
<feature type="domain" description="Fibronectin type-III" evidence="16">
    <location>
        <begin position="1046"/>
        <end position="1140"/>
    </location>
</feature>
<dbReference type="GO" id="GO:0098609">
    <property type="term" value="P:cell-cell adhesion"/>
    <property type="evidence" value="ECO:0007669"/>
    <property type="project" value="TreeGrafter"/>
</dbReference>
<feature type="domain" description="Fibronectin type-III" evidence="16">
    <location>
        <begin position="723"/>
        <end position="820"/>
    </location>
</feature>
<keyword evidence="9" id="KW-1015">Disulfide bond</keyword>
<comment type="similarity">
    <text evidence="2">Belongs to the immunoglobulin superfamily. L1/neurofascin/NgCAM family.</text>
</comment>
<keyword evidence="6" id="KW-0130">Cell adhesion</keyword>
<organism evidence="17">
    <name type="scientific">Iconisemion striatum</name>
    <dbReference type="NCBI Taxonomy" id="60296"/>
    <lineage>
        <taxon>Eukaryota</taxon>
        <taxon>Metazoa</taxon>
        <taxon>Chordata</taxon>
        <taxon>Craniata</taxon>
        <taxon>Vertebrata</taxon>
        <taxon>Euteleostomi</taxon>
        <taxon>Actinopterygii</taxon>
        <taxon>Neopterygii</taxon>
        <taxon>Teleostei</taxon>
        <taxon>Neoteleostei</taxon>
        <taxon>Acanthomorphata</taxon>
        <taxon>Ovalentaria</taxon>
        <taxon>Atherinomorphae</taxon>
        <taxon>Cyprinodontiformes</taxon>
        <taxon>Nothobranchiidae</taxon>
        <taxon>Iconisemion</taxon>
    </lineage>
</organism>
<dbReference type="FunFam" id="2.60.40.10:FF:000057">
    <property type="entry name" value="neural cell adhesion molecule L1"/>
    <property type="match status" value="1"/>
</dbReference>
<dbReference type="SUPFAM" id="SSF48726">
    <property type="entry name" value="Immunoglobulin"/>
    <property type="match status" value="5"/>
</dbReference>
<dbReference type="SMART" id="SM00409">
    <property type="entry name" value="IG"/>
    <property type="match status" value="6"/>
</dbReference>
<evidence type="ECO:0000259" key="15">
    <source>
        <dbReference type="PROSITE" id="PS50835"/>
    </source>
</evidence>
<feature type="domain" description="Ig-like" evidence="15">
    <location>
        <begin position="54"/>
        <end position="136"/>
    </location>
</feature>
<feature type="compositionally biased region" description="Polar residues" evidence="12">
    <location>
        <begin position="1274"/>
        <end position="1286"/>
    </location>
</feature>
<evidence type="ECO:0000256" key="10">
    <source>
        <dbReference type="ARBA" id="ARBA00023180"/>
    </source>
</evidence>
<evidence type="ECO:0000256" key="7">
    <source>
        <dbReference type="ARBA" id="ARBA00022989"/>
    </source>
</evidence>
<dbReference type="PROSITE" id="PS50835">
    <property type="entry name" value="IG_LIKE"/>
    <property type="match status" value="6"/>
</dbReference>
<dbReference type="InterPro" id="IPR013783">
    <property type="entry name" value="Ig-like_fold"/>
</dbReference>
<dbReference type="FunFam" id="2.60.40.10:FF:000078">
    <property type="entry name" value="Neuronal cell adhesion molecule"/>
    <property type="match status" value="1"/>
</dbReference>
<dbReference type="PANTHER" id="PTHR44170:SF36">
    <property type="entry name" value="L1 CELL ADHESION MOLECULE"/>
    <property type="match status" value="1"/>
</dbReference>
<sequence length="1286" mass="143903">MCVSQHIWMSCRGSHSPASSLLHLMTFFLTTPLFAQGAITIPDLYVLPNISKPPTLTQVPTAFTAVSHEDIKLPCEATGNPSPIFRWEKDGKRFGPETRGSGTLKAKPEVPLESYAGHYRCYASNTLGTAMTQTVKVIIEPHPFLVKQNELEETKYEGESLIFTCNPPESSTPPKIYWMDNNMVHIEQSERVIIGLDGNLYFSNLLLDDSRNGTTCNAHYVAARIILPDTMVQLNVLPSNDVIQGRRPHLVQPSGSHTSVLALRGQSITLECIPEGLPTPQVEWHKINGYLKKSKVTIKNYNRWLQINHITDDDDGEYRCVAFNIHGNASHAFSVTVQASPYWLKKTSSQMYTPGEYVRLDCLAKGDPEPNITWSINGQPLTNVDDDLRRSVTSEWLILRDVGVADTAVYQCEATNEHGSILLNINMFVVELPPQILTYDGLVYKVYEGRDIQMHCESFGSPRPHITWVLKDMDSLLSDPRVSLFSNGTVELKNITHEDHGVYTCSIKDTNIFITANLHVFDQTVIQTPPQDIQILKGDTAFLHCGFYRDPKLHEYQVQWKKDGHRLLDSLQDDMYTVFENHTLKIQKVQSDDTANYSCEVHIKHLGHVSATGSIAVIGPPDSPHSLSLSDVKGYNVTLSWIPGPSHNSPITEFIVEGQERTQTENGKPSWRGLGTVPGNLKDIKLKLRPFCTYRFRVFSVNDVGKSNPSEPTDVHHTPSAVPDQNPVGVQSNSTDPGTLLITWVEMEKRFHNSQDFHYKVYWRKAQDITSNWNSAIAISPPIVINNTGTYTQFQIKVQAVNRDGPGPEPEPHIGHSGEDKPEEPPTGISSTVKNSTVIITWNKAQRIRGRLLGYKIYIRRLGPQNVRETRSLDQYIEMEGKGRMEQQKENNRKTWMVLATSTETSKEVTGLPLYSRYQLWIVAINKRGESPPSPLHHFNTPEGVPGPPGSLRLESPTEMSLILYWTPPLETNGRLLGYVVQYQREVEIHDDLLQIQMISDPNDNKIELVNLDPSCYYTFKVIARTSAGDGPPITKRGATLLEGAPPSNITIVSSNTSFNLSWVPGERERNYIFNIRYYRKSGGGHWKESEVINSTQGFYSLAGLQPGTEYHLMILKGNNTHWQDEKRTGGPVPSEMPGGFATQGWLIGLISAILLLILILLILCLIKRRRGGKYAVKDKEKMEVGSEVFPVKEELYGDYSDGNEKHSDSQQSRCDDSNLGSDDSLAEYGDSVDIQFNEDGSFIGQYSGHGPVPHGNESSGPCSPVNAVPTPPITLSMSNMLNQPR</sequence>
<protein>
    <submittedName>
        <fullName evidence="17">Neural adhesion molecule L1.1</fullName>
    </submittedName>
</protein>
<feature type="transmembrane region" description="Helical" evidence="13">
    <location>
        <begin position="1146"/>
        <end position="1167"/>
    </location>
</feature>
<evidence type="ECO:0000256" key="2">
    <source>
        <dbReference type="ARBA" id="ARBA00008588"/>
    </source>
</evidence>
<accession>A0A1A7YQW2</accession>
<feature type="chain" id="PRO_5015055041" evidence="14">
    <location>
        <begin position="38"/>
        <end position="1286"/>
    </location>
</feature>
<feature type="domain" description="Fibronectin type-III" evidence="16">
    <location>
        <begin position="620"/>
        <end position="721"/>
    </location>
</feature>
<dbReference type="Gene3D" id="2.60.40.10">
    <property type="entry name" value="Immunoglobulins"/>
    <property type="match status" value="11"/>
</dbReference>
<dbReference type="InterPro" id="IPR003598">
    <property type="entry name" value="Ig_sub2"/>
</dbReference>
<feature type="region of interest" description="Disordered" evidence="12">
    <location>
        <begin position="706"/>
        <end position="734"/>
    </location>
</feature>
<evidence type="ECO:0000256" key="4">
    <source>
        <dbReference type="ARBA" id="ARBA00022692"/>
    </source>
</evidence>
<keyword evidence="14" id="KW-0732">Signal</keyword>
<feature type="domain" description="Ig-like" evidence="15">
    <location>
        <begin position="248"/>
        <end position="336"/>
    </location>
</feature>
<dbReference type="InterPro" id="IPR003961">
    <property type="entry name" value="FN3_dom"/>
</dbReference>
<feature type="domain" description="Ig-like" evidence="15">
    <location>
        <begin position="434"/>
        <end position="515"/>
    </location>
</feature>
<keyword evidence="4 13" id="KW-0812">Transmembrane</keyword>
<dbReference type="InterPro" id="IPR036116">
    <property type="entry name" value="FN3_sf"/>
</dbReference>
<dbReference type="InterPro" id="IPR026966">
    <property type="entry name" value="Neurofascin/L1/NrCAM_C"/>
</dbReference>
<dbReference type="PROSITE" id="PS50853">
    <property type="entry name" value="FN3"/>
    <property type="match status" value="5"/>
</dbReference>
<feature type="region of interest" description="Disordered" evidence="12">
    <location>
        <begin position="1246"/>
        <end position="1286"/>
    </location>
</feature>
<feature type="region of interest" description="Disordered" evidence="12">
    <location>
        <begin position="1200"/>
        <end position="1223"/>
    </location>
</feature>
<evidence type="ECO:0000259" key="16">
    <source>
        <dbReference type="PROSITE" id="PS50853"/>
    </source>
</evidence>
<feature type="signal peptide" evidence="14">
    <location>
        <begin position="1"/>
        <end position="37"/>
    </location>
</feature>
<dbReference type="SMART" id="SM00060">
    <property type="entry name" value="FN3"/>
    <property type="match status" value="5"/>
</dbReference>
<dbReference type="SMART" id="SM00408">
    <property type="entry name" value="IGc2"/>
    <property type="match status" value="5"/>
</dbReference>
<dbReference type="InterPro" id="IPR007110">
    <property type="entry name" value="Ig-like_dom"/>
</dbReference>
<dbReference type="CDD" id="cd00096">
    <property type="entry name" value="Ig"/>
    <property type="match status" value="1"/>
</dbReference>
<evidence type="ECO:0000256" key="14">
    <source>
        <dbReference type="SAM" id="SignalP"/>
    </source>
</evidence>
<proteinExistence type="inferred from homology"/>
<dbReference type="Pfam" id="PF07679">
    <property type="entry name" value="I-set"/>
    <property type="match status" value="2"/>
</dbReference>
<feature type="region of interest" description="Disordered" evidence="12">
    <location>
        <begin position="802"/>
        <end position="832"/>
    </location>
</feature>
<name>A0A1A7YQW2_9TELE</name>
<dbReference type="EMBL" id="HADX01010359">
    <property type="protein sequence ID" value="SBP32591.1"/>
    <property type="molecule type" value="Transcribed_RNA"/>
</dbReference>
<reference evidence="17" key="2">
    <citation type="submission" date="2016-06" db="EMBL/GenBank/DDBJ databases">
        <title>The genome of a short-lived fish provides insights into sex chromosome evolution and the genetic control of aging.</title>
        <authorList>
            <person name="Reichwald K."/>
            <person name="Felder M."/>
            <person name="Petzold A."/>
            <person name="Koch P."/>
            <person name="Groth M."/>
            <person name="Platzer M."/>
        </authorList>
    </citation>
    <scope>NUCLEOTIDE SEQUENCE</scope>
    <source>
        <tissue evidence="17">Brain</tissue>
    </source>
</reference>
<dbReference type="PANTHER" id="PTHR44170">
    <property type="entry name" value="PROTEIN SIDEKICK"/>
    <property type="match status" value="1"/>
</dbReference>
<evidence type="ECO:0000256" key="12">
    <source>
        <dbReference type="SAM" id="MobiDB-lite"/>
    </source>
</evidence>
<dbReference type="SUPFAM" id="SSF49265">
    <property type="entry name" value="Fibronectin type III"/>
    <property type="match status" value="3"/>
</dbReference>
<feature type="domain" description="Ig-like" evidence="15">
    <location>
        <begin position="523"/>
        <end position="616"/>
    </location>
</feature>
<feature type="domain" description="Ig-like" evidence="15">
    <location>
        <begin position="341"/>
        <end position="428"/>
    </location>
</feature>